<gene>
    <name evidence="2" type="ORF">SAMN05216474_2443</name>
</gene>
<evidence type="ECO:0000313" key="2">
    <source>
        <dbReference type="EMBL" id="SFT80752.1"/>
    </source>
</evidence>
<protein>
    <submittedName>
        <fullName evidence="2">REP element-mobilizing transposase RayT</fullName>
    </submittedName>
</protein>
<dbReference type="GO" id="GO:0043565">
    <property type="term" value="F:sequence-specific DNA binding"/>
    <property type="evidence" value="ECO:0007669"/>
    <property type="project" value="TreeGrafter"/>
</dbReference>
<sequence length="173" mass="20866">MKPIDRRSIRAKFINYSEKGYYFITIKTYRNQPLFGYIHQGEMQTNPAGNMIESALIKIVNDFKELQCHHYIIMPDHLHFIFQLTQKMDIEIISSNTIQTPKGVQICIQRFKSFSTNLYIKVVNKGIFSPFRYKLWHRNYYERLIRSERELKNVINYIQNNPRNWENDIFTTC</sequence>
<feature type="domain" description="Transposase IS200-like" evidence="1">
    <location>
        <begin position="17"/>
        <end position="161"/>
    </location>
</feature>
<dbReference type="InterPro" id="IPR052715">
    <property type="entry name" value="RAYT_transposase"/>
</dbReference>
<dbReference type="AlphaFoldDB" id="A0A1I7B0U5"/>
<dbReference type="Gene3D" id="3.30.70.1290">
    <property type="entry name" value="Transposase IS200-like"/>
    <property type="match status" value="1"/>
</dbReference>
<reference evidence="2 3" key="1">
    <citation type="submission" date="2016-10" db="EMBL/GenBank/DDBJ databases">
        <authorList>
            <person name="de Groot N.N."/>
        </authorList>
    </citation>
    <scope>NUCLEOTIDE SEQUENCE [LARGE SCALE GENOMIC DNA]</scope>
    <source>
        <strain evidence="2 3">CGMCC 1.7005</strain>
    </source>
</reference>
<dbReference type="OrthoDB" id="9794403at2"/>
<dbReference type="InterPro" id="IPR036515">
    <property type="entry name" value="Transposase_17_sf"/>
</dbReference>
<dbReference type="EMBL" id="FPAS01000004">
    <property type="protein sequence ID" value="SFT80752.1"/>
    <property type="molecule type" value="Genomic_DNA"/>
</dbReference>
<evidence type="ECO:0000259" key="1">
    <source>
        <dbReference type="SMART" id="SM01321"/>
    </source>
</evidence>
<dbReference type="PANTHER" id="PTHR36966:SF1">
    <property type="entry name" value="REP-ASSOCIATED TYROSINE TRANSPOSASE"/>
    <property type="match status" value="1"/>
</dbReference>
<organism evidence="2 3">
    <name type="scientific">Lishizhenia tianjinensis</name>
    <dbReference type="NCBI Taxonomy" id="477690"/>
    <lineage>
        <taxon>Bacteria</taxon>
        <taxon>Pseudomonadati</taxon>
        <taxon>Bacteroidota</taxon>
        <taxon>Flavobacteriia</taxon>
        <taxon>Flavobacteriales</taxon>
        <taxon>Crocinitomicaceae</taxon>
        <taxon>Lishizhenia</taxon>
    </lineage>
</organism>
<proteinExistence type="predicted"/>
<dbReference type="InterPro" id="IPR002686">
    <property type="entry name" value="Transposase_17"/>
</dbReference>
<dbReference type="GO" id="GO:0004803">
    <property type="term" value="F:transposase activity"/>
    <property type="evidence" value="ECO:0007669"/>
    <property type="project" value="InterPro"/>
</dbReference>
<keyword evidence="3" id="KW-1185">Reference proteome</keyword>
<dbReference type="STRING" id="477690.SAMN05216474_2443"/>
<accession>A0A1I7B0U5</accession>
<dbReference type="SMART" id="SM01321">
    <property type="entry name" value="Y1_Tnp"/>
    <property type="match status" value="1"/>
</dbReference>
<dbReference type="Proteomes" id="UP000236454">
    <property type="component" value="Unassembled WGS sequence"/>
</dbReference>
<name>A0A1I7B0U5_9FLAO</name>
<dbReference type="GO" id="GO:0006313">
    <property type="term" value="P:DNA transposition"/>
    <property type="evidence" value="ECO:0007669"/>
    <property type="project" value="InterPro"/>
</dbReference>
<dbReference type="RefSeq" id="WP_139230360.1">
    <property type="nucleotide sequence ID" value="NZ_FPAS01000004.1"/>
</dbReference>
<dbReference type="SUPFAM" id="SSF143422">
    <property type="entry name" value="Transposase IS200-like"/>
    <property type="match status" value="1"/>
</dbReference>
<dbReference type="PANTHER" id="PTHR36966">
    <property type="entry name" value="REP-ASSOCIATED TYROSINE TRANSPOSASE"/>
    <property type="match status" value="1"/>
</dbReference>
<evidence type="ECO:0000313" key="3">
    <source>
        <dbReference type="Proteomes" id="UP000236454"/>
    </source>
</evidence>